<evidence type="ECO:0000313" key="3">
    <source>
        <dbReference type="Proteomes" id="UP000662200"/>
    </source>
</evidence>
<dbReference type="Proteomes" id="UP000662200">
    <property type="component" value="Unassembled WGS sequence"/>
</dbReference>
<evidence type="ECO:0000313" key="2">
    <source>
        <dbReference type="EMBL" id="GGK36772.1"/>
    </source>
</evidence>
<feature type="compositionally biased region" description="Basic and acidic residues" evidence="1">
    <location>
        <begin position="1"/>
        <end position="10"/>
    </location>
</feature>
<gene>
    <name evidence="2" type="ORF">GCM10010124_31790</name>
</gene>
<evidence type="ECO:0000256" key="1">
    <source>
        <dbReference type="SAM" id="MobiDB-lite"/>
    </source>
</evidence>
<reference evidence="2" key="2">
    <citation type="submission" date="2020-09" db="EMBL/GenBank/DDBJ databases">
        <authorList>
            <person name="Sun Q."/>
            <person name="Ohkuma M."/>
        </authorList>
    </citation>
    <scope>NUCLEOTIDE SEQUENCE</scope>
    <source>
        <strain evidence="2">JCM 3091</strain>
    </source>
</reference>
<proteinExistence type="predicted"/>
<dbReference type="EMBL" id="BMQC01000011">
    <property type="protein sequence ID" value="GGK36772.1"/>
    <property type="molecule type" value="Genomic_DNA"/>
</dbReference>
<feature type="compositionally biased region" description="Basic and acidic residues" evidence="1">
    <location>
        <begin position="70"/>
        <end position="84"/>
    </location>
</feature>
<protein>
    <submittedName>
        <fullName evidence="2">Uncharacterized protein</fullName>
    </submittedName>
</protein>
<sequence length="84" mass="9250">MLPTDEKRVDSPAAADQHAHKTPAGQQDQDAIPKNTRDAVAHLLRQDPSLDAGAIAERLGRHPSTVRRHNMPEAIKRSRDTDTP</sequence>
<feature type="region of interest" description="Disordered" evidence="1">
    <location>
        <begin position="1"/>
        <end position="84"/>
    </location>
</feature>
<name>A0A8J3BT60_9ACTN</name>
<dbReference type="AlphaFoldDB" id="A0A8J3BT60"/>
<accession>A0A8J3BT60</accession>
<reference evidence="2" key="1">
    <citation type="journal article" date="2014" name="Int. J. Syst. Evol. Microbiol.">
        <title>Complete genome sequence of Corynebacterium casei LMG S-19264T (=DSM 44701T), isolated from a smear-ripened cheese.</title>
        <authorList>
            <consortium name="US DOE Joint Genome Institute (JGI-PGF)"/>
            <person name="Walter F."/>
            <person name="Albersmeier A."/>
            <person name="Kalinowski J."/>
            <person name="Ruckert C."/>
        </authorList>
    </citation>
    <scope>NUCLEOTIDE SEQUENCE</scope>
    <source>
        <strain evidence="2">JCM 3091</strain>
    </source>
</reference>
<comment type="caution">
    <text evidence="2">The sequence shown here is derived from an EMBL/GenBank/DDBJ whole genome shotgun (WGS) entry which is preliminary data.</text>
</comment>
<keyword evidence="3" id="KW-1185">Reference proteome</keyword>
<dbReference type="RefSeq" id="WP_189115118.1">
    <property type="nucleotide sequence ID" value="NZ_BMQC01000011.1"/>
</dbReference>
<organism evidence="2 3">
    <name type="scientific">Pilimelia terevasa</name>
    <dbReference type="NCBI Taxonomy" id="53372"/>
    <lineage>
        <taxon>Bacteria</taxon>
        <taxon>Bacillati</taxon>
        <taxon>Actinomycetota</taxon>
        <taxon>Actinomycetes</taxon>
        <taxon>Micromonosporales</taxon>
        <taxon>Micromonosporaceae</taxon>
        <taxon>Pilimelia</taxon>
    </lineage>
</organism>